<dbReference type="PANTHER" id="PTHR21294">
    <property type="entry name" value="ELECTRON TRANSFER FLAVOPROTEIN BETA-SUBUNIT"/>
    <property type="match status" value="1"/>
</dbReference>
<evidence type="ECO:0000256" key="1">
    <source>
        <dbReference type="ARBA" id="ARBA00007557"/>
    </source>
</evidence>
<dbReference type="PANTHER" id="PTHR21294:SF8">
    <property type="entry name" value="ELECTRON TRANSFER FLAVOPROTEIN SUBUNIT BETA"/>
    <property type="match status" value="1"/>
</dbReference>
<dbReference type="CDD" id="cd01714">
    <property type="entry name" value="ETF_beta"/>
    <property type="match status" value="1"/>
</dbReference>
<protein>
    <recommendedName>
        <fullName evidence="2">Electron transfer flavoprotein subunit beta</fullName>
    </recommendedName>
</protein>
<dbReference type="GO" id="GO:0009055">
    <property type="term" value="F:electron transfer activity"/>
    <property type="evidence" value="ECO:0007669"/>
    <property type="project" value="InterPro"/>
</dbReference>
<keyword evidence="4" id="KW-0249">Electron transport</keyword>
<gene>
    <name evidence="6" type="ORF">H4F90_00020</name>
</gene>
<name>A0A839HF60_9BURK</name>
<dbReference type="InterPro" id="IPR033948">
    <property type="entry name" value="ETF_beta_N"/>
</dbReference>
<dbReference type="InterPro" id="IPR014729">
    <property type="entry name" value="Rossmann-like_a/b/a_fold"/>
</dbReference>
<reference evidence="6 7" key="1">
    <citation type="submission" date="2020-08" db="EMBL/GenBank/DDBJ databases">
        <title>Aquariorum lacteus gen. nov., sp. nov., a new member of the family Comamonadaceae, isolated from freshwater aquarium.</title>
        <authorList>
            <person name="Chun S.-J."/>
        </authorList>
    </citation>
    <scope>NUCLEOTIDE SEQUENCE [LARGE SCALE GENOMIC DNA]</scope>
    <source>
        <strain evidence="6 7">SJAQ100</strain>
    </source>
</reference>
<evidence type="ECO:0000256" key="4">
    <source>
        <dbReference type="ARBA" id="ARBA00022982"/>
    </source>
</evidence>
<evidence type="ECO:0000259" key="5">
    <source>
        <dbReference type="SMART" id="SM00893"/>
    </source>
</evidence>
<dbReference type="RefSeq" id="WP_182660269.1">
    <property type="nucleotide sequence ID" value="NZ_JACIVI010000001.1"/>
</dbReference>
<evidence type="ECO:0000256" key="2">
    <source>
        <dbReference type="ARBA" id="ARBA00016797"/>
    </source>
</evidence>
<dbReference type="Proteomes" id="UP000586093">
    <property type="component" value="Unassembled WGS sequence"/>
</dbReference>
<evidence type="ECO:0000313" key="6">
    <source>
        <dbReference type="EMBL" id="MBB1160365.1"/>
    </source>
</evidence>
<dbReference type="InterPro" id="IPR012255">
    <property type="entry name" value="ETF_b"/>
</dbReference>
<feature type="domain" description="Electron transfer flavoprotein alpha/beta-subunit N-terminal" evidence="5">
    <location>
        <begin position="23"/>
        <end position="212"/>
    </location>
</feature>
<organism evidence="6 7">
    <name type="scientific">Aquariibacter albus</name>
    <dbReference type="NCBI Taxonomy" id="2759899"/>
    <lineage>
        <taxon>Bacteria</taxon>
        <taxon>Pseudomonadati</taxon>
        <taxon>Pseudomonadota</taxon>
        <taxon>Betaproteobacteria</taxon>
        <taxon>Burkholderiales</taxon>
        <taxon>Sphaerotilaceae</taxon>
        <taxon>Aquariibacter</taxon>
    </lineage>
</organism>
<dbReference type="AlphaFoldDB" id="A0A839HF60"/>
<comment type="caution">
    <text evidence="6">The sequence shown here is derived from an EMBL/GenBank/DDBJ whole genome shotgun (WGS) entry which is preliminary data.</text>
</comment>
<dbReference type="InterPro" id="IPR014730">
    <property type="entry name" value="ETF_a/b_N"/>
</dbReference>
<dbReference type="Gene3D" id="3.40.50.620">
    <property type="entry name" value="HUPs"/>
    <property type="match status" value="1"/>
</dbReference>
<keyword evidence="7" id="KW-1185">Reference proteome</keyword>
<sequence length="253" mass="26321">MHILVPVKRVVDPYVRVRLLADGSGVDTRGLKMSMNPFDEVALEQALRLRTAGVARKVTVLSCGDAAVHDVLRTGLALGADAAVQVDTGGQALDPLGIARLLAAVVRREDVGLVLCGKQAIDDDLGATGPMLAALLDWPQALSVHALAVKGTTLELSCDGDRGVERLAVELPAVLAADLRLAEPRAITLPAMMKAKKAPIAVLPAAELAEAGPAPDRLLAAGEPPARPTGQRVPDVATLIEQLRRLPALATPA</sequence>
<dbReference type="EMBL" id="JACIVI010000001">
    <property type="protein sequence ID" value="MBB1160365.1"/>
    <property type="molecule type" value="Genomic_DNA"/>
</dbReference>
<dbReference type="SMART" id="SM00893">
    <property type="entry name" value="ETF"/>
    <property type="match status" value="1"/>
</dbReference>
<evidence type="ECO:0000313" key="7">
    <source>
        <dbReference type="Proteomes" id="UP000586093"/>
    </source>
</evidence>
<comment type="similarity">
    <text evidence="1">Belongs to the ETF beta-subunit/FixA family.</text>
</comment>
<dbReference type="SUPFAM" id="SSF52402">
    <property type="entry name" value="Adenine nucleotide alpha hydrolases-like"/>
    <property type="match status" value="1"/>
</dbReference>
<proteinExistence type="inferred from homology"/>
<keyword evidence="3" id="KW-0813">Transport</keyword>
<dbReference type="PIRSF" id="PIRSF000090">
    <property type="entry name" value="Beta-ETF"/>
    <property type="match status" value="1"/>
</dbReference>
<evidence type="ECO:0000256" key="3">
    <source>
        <dbReference type="ARBA" id="ARBA00022448"/>
    </source>
</evidence>
<accession>A0A839HF60</accession>
<dbReference type="Pfam" id="PF01012">
    <property type="entry name" value="ETF"/>
    <property type="match status" value="1"/>
</dbReference>